<dbReference type="Pfam" id="PF13673">
    <property type="entry name" value="Acetyltransf_10"/>
    <property type="match status" value="1"/>
</dbReference>
<dbReference type="Proteomes" id="UP001324427">
    <property type="component" value="Unassembled WGS sequence"/>
</dbReference>
<dbReference type="PROSITE" id="PS51186">
    <property type="entry name" value="GNAT"/>
    <property type="match status" value="1"/>
</dbReference>
<accession>A0AAV9JKJ7</accession>
<sequence length="292" mass="32842">MRRPSTTSDMPMILDDSSSASSMNISHLVISPATVQDARRLVDIEFHAFENERANQQLSYRDYAKPEHFERTVNIYTGMMDASVAQDPYPKLAVRRRADSGLEPAMMLNTTVSFLKVTNVEIGETLSFAKTEIKQYTRKELLEPCDIGHEHEPQMNRDWFALNERLRREYVGLAEHCYIGMLATLPCHQHNGAGTILLNTILSDADDAGLMVYLEATDTAKPLYEKHGFVAVNEVRFNPADYGVLDLGRERQTVMVRGALDEDGLRQQVRAWELVVAQANPIYSPPPAPSDG</sequence>
<dbReference type="InterPro" id="IPR000182">
    <property type="entry name" value="GNAT_dom"/>
</dbReference>
<dbReference type="Gene3D" id="3.40.630.30">
    <property type="match status" value="1"/>
</dbReference>
<dbReference type="GO" id="GO:0016747">
    <property type="term" value="F:acyltransferase activity, transferring groups other than amino-acyl groups"/>
    <property type="evidence" value="ECO:0007669"/>
    <property type="project" value="InterPro"/>
</dbReference>
<proteinExistence type="predicted"/>
<gene>
    <name evidence="2" type="ORF">LTR36_002877</name>
</gene>
<evidence type="ECO:0000313" key="3">
    <source>
        <dbReference type="Proteomes" id="UP001324427"/>
    </source>
</evidence>
<name>A0AAV9JKJ7_9PEZI</name>
<dbReference type="EMBL" id="JAVFHQ010000019">
    <property type="protein sequence ID" value="KAK4545527.1"/>
    <property type="molecule type" value="Genomic_DNA"/>
</dbReference>
<evidence type="ECO:0000259" key="1">
    <source>
        <dbReference type="PROSITE" id="PS51186"/>
    </source>
</evidence>
<dbReference type="PANTHER" id="PTHR42791:SF14">
    <property type="entry name" value="N-ACETYLTRANSFERASE DOMAIN-CONTAINING PROTEIN"/>
    <property type="match status" value="1"/>
</dbReference>
<dbReference type="PANTHER" id="PTHR42791">
    <property type="entry name" value="GNAT FAMILY ACETYLTRANSFERASE"/>
    <property type="match status" value="1"/>
</dbReference>
<protein>
    <recommendedName>
        <fullName evidence="1">N-acetyltransferase domain-containing protein</fullName>
    </recommendedName>
</protein>
<dbReference type="SUPFAM" id="SSF55729">
    <property type="entry name" value="Acyl-CoA N-acyltransferases (Nat)"/>
    <property type="match status" value="1"/>
</dbReference>
<dbReference type="InterPro" id="IPR052523">
    <property type="entry name" value="Trichothecene_AcTrans"/>
</dbReference>
<evidence type="ECO:0000313" key="2">
    <source>
        <dbReference type="EMBL" id="KAK4545527.1"/>
    </source>
</evidence>
<feature type="domain" description="N-acetyltransferase" evidence="1">
    <location>
        <begin position="112"/>
        <end position="252"/>
    </location>
</feature>
<dbReference type="AlphaFoldDB" id="A0AAV9JKJ7"/>
<organism evidence="2 3">
    <name type="scientific">Oleoguttula mirabilis</name>
    <dbReference type="NCBI Taxonomy" id="1507867"/>
    <lineage>
        <taxon>Eukaryota</taxon>
        <taxon>Fungi</taxon>
        <taxon>Dikarya</taxon>
        <taxon>Ascomycota</taxon>
        <taxon>Pezizomycotina</taxon>
        <taxon>Dothideomycetes</taxon>
        <taxon>Dothideomycetidae</taxon>
        <taxon>Mycosphaerellales</taxon>
        <taxon>Teratosphaeriaceae</taxon>
        <taxon>Oleoguttula</taxon>
    </lineage>
</organism>
<keyword evidence="3" id="KW-1185">Reference proteome</keyword>
<reference evidence="2 3" key="1">
    <citation type="submission" date="2021-11" db="EMBL/GenBank/DDBJ databases">
        <title>Black yeast isolated from Biological Soil Crust.</title>
        <authorList>
            <person name="Kurbessoian T."/>
        </authorList>
    </citation>
    <scope>NUCLEOTIDE SEQUENCE [LARGE SCALE GENOMIC DNA]</scope>
    <source>
        <strain evidence="2 3">CCFEE 5522</strain>
    </source>
</reference>
<dbReference type="InterPro" id="IPR016181">
    <property type="entry name" value="Acyl_CoA_acyltransferase"/>
</dbReference>
<comment type="caution">
    <text evidence="2">The sequence shown here is derived from an EMBL/GenBank/DDBJ whole genome shotgun (WGS) entry which is preliminary data.</text>
</comment>